<organism evidence="2 3">
    <name type="scientific">Niabella ginsengisoli</name>
    <dbReference type="NCBI Taxonomy" id="522298"/>
    <lineage>
        <taxon>Bacteria</taxon>
        <taxon>Pseudomonadati</taxon>
        <taxon>Bacteroidota</taxon>
        <taxon>Chitinophagia</taxon>
        <taxon>Chitinophagales</taxon>
        <taxon>Chitinophagaceae</taxon>
        <taxon>Niabella</taxon>
    </lineage>
</organism>
<protein>
    <recommendedName>
        <fullName evidence="4">D-alanine--D-alanine ligase</fullName>
    </recommendedName>
</protein>
<dbReference type="EMBL" id="JAKWBL010000004">
    <property type="protein sequence ID" value="MCH5600816.1"/>
    <property type="molecule type" value="Genomic_DNA"/>
</dbReference>
<reference evidence="2 3" key="1">
    <citation type="submission" date="2022-02" db="EMBL/GenBank/DDBJ databases">
        <authorList>
            <person name="Min J."/>
        </authorList>
    </citation>
    <scope>NUCLEOTIDE SEQUENCE [LARGE SCALE GENOMIC DNA]</scope>
    <source>
        <strain evidence="2 3">GR10-1</strain>
    </source>
</reference>
<proteinExistence type="predicted"/>
<evidence type="ECO:0000256" key="1">
    <source>
        <dbReference type="SAM" id="Phobius"/>
    </source>
</evidence>
<gene>
    <name evidence="2" type="ORF">MKP09_24325</name>
</gene>
<keyword evidence="3" id="KW-1185">Reference proteome</keyword>
<evidence type="ECO:0000313" key="2">
    <source>
        <dbReference type="EMBL" id="MCH5600816.1"/>
    </source>
</evidence>
<sequence>MRIRKFFERLFNWELWNFYLLYAPIAPVWFWYCFKSKAFWFFTPSNPTITFGGFEGESKREMYNLLPADVIPQTIYIKPGIPVSELQQKIKDAGLEYPFVAKPDVGMKGILFRIIEDEANLVKYHERIPVRYLVQTKIEYPIEISIFYYRFPWQKTGIVSGFIEKELLQVKGDGTSSLKQLIDKHPRAKHRQEEMELRHSHRFDRIIPAGEIFYLSFAGNHNRGAKFINLKNQIDESLVNVFDELSNKTHFYYGRYDIKTASIEDLKQGKNFAILEYNGAGAEPNHIYDCRMTLLRAYKTILHHWKVLFEISRYNAQHGYPYWTYKRGRKYLRAARLHFKKLEKFD</sequence>
<keyword evidence="1" id="KW-0812">Transmembrane</keyword>
<evidence type="ECO:0000313" key="3">
    <source>
        <dbReference type="Proteomes" id="UP001202248"/>
    </source>
</evidence>
<feature type="transmembrane region" description="Helical" evidence="1">
    <location>
        <begin position="12"/>
        <end position="32"/>
    </location>
</feature>
<keyword evidence="1" id="KW-0472">Membrane</keyword>
<comment type="caution">
    <text evidence="2">The sequence shown here is derived from an EMBL/GenBank/DDBJ whole genome shotgun (WGS) entry which is preliminary data.</text>
</comment>
<dbReference type="Proteomes" id="UP001202248">
    <property type="component" value="Unassembled WGS sequence"/>
</dbReference>
<dbReference type="SUPFAM" id="SSF56059">
    <property type="entry name" value="Glutathione synthetase ATP-binding domain-like"/>
    <property type="match status" value="1"/>
</dbReference>
<accession>A0ABS9SRF1</accession>
<keyword evidence="1" id="KW-1133">Transmembrane helix</keyword>
<dbReference type="RefSeq" id="WP_240833231.1">
    <property type="nucleotide sequence ID" value="NZ_JAKWBL010000004.1"/>
</dbReference>
<name>A0ABS9SRF1_9BACT</name>
<evidence type="ECO:0008006" key="4">
    <source>
        <dbReference type="Google" id="ProtNLM"/>
    </source>
</evidence>